<feature type="compositionally biased region" description="Basic and acidic residues" evidence="1">
    <location>
        <begin position="25"/>
        <end position="58"/>
    </location>
</feature>
<dbReference type="AlphaFoldDB" id="A0A7U2EZ98"/>
<dbReference type="EMBL" id="CP069028">
    <property type="protein sequence ID" value="QRC95831.1"/>
    <property type="molecule type" value="Genomic_DNA"/>
</dbReference>
<dbReference type="VEuPathDB" id="FungiDB:JI435_432790"/>
<proteinExistence type="predicted"/>
<organism evidence="2 3">
    <name type="scientific">Phaeosphaeria nodorum (strain SN15 / ATCC MYA-4574 / FGSC 10173)</name>
    <name type="common">Glume blotch fungus</name>
    <name type="synonym">Parastagonospora nodorum</name>
    <dbReference type="NCBI Taxonomy" id="321614"/>
    <lineage>
        <taxon>Eukaryota</taxon>
        <taxon>Fungi</taxon>
        <taxon>Dikarya</taxon>
        <taxon>Ascomycota</taxon>
        <taxon>Pezizomycotina</taxon>
        <taxon>Dothideomycetes</taxon>
        <taxon>Pleosporomycetidae</taxon>
        <taxon>Pleosporales</taxon>
        <taxon>Pleosporineae</taxon>
        <taxon>Phaeosphaeriaceae</taxon>
        <taxon>Parastagonospora</taxon>
    </lineage>
</organism>
<evidence type="ECO:0000313" key="2">
    <source>
        <dbReference type="EMBL" id="QRC95831.1"/>
    </source>
</evidence>
<feature type="compositionally biased region" description="Low complexity" evidence="1">
    <location>
        <begin position="1"/>
        <end position="17"/>
    </location>
</feature>
<reference evidence="3" key="1">
    <citation type="journal article" date="2021" name="BMC Genomics">
        <title>Chromosome-level genome assembly and manually-curated proteome of model necrotroph Parastagonospora nodorum Sn15 reveals a genome-wide trove of candidate effector homologs, and redundancy of virulence-related functions within an accessory chromosome.</title>
        <authorList>
            <person name="Bertazzoni S."/>
            <person name="Jones D.A.B."/>
            <person name="Phan H.T."/>
            <person name="Tan K.-C."/>
            <person name="Hane J.K."/>
        </authorList>
    </citation>
    <scope>NUCLEOTIDE SEQUENCE [LARGE SCALE GENOMIC DNA]</scope>
    <source>
        <strain evidence="3">SN15 / ATCC MYA-4574 / FGSC 10173)</strain>
    </source>
</reference>
<sequence length="58" mass="6661">MGSKNSSVKGNKKTNTSGIFSNFEKQSEGAKRSEEKIERDEKERKDKEIAKDSIRGWR</sequence>
<name>A0A7U2EZ98_PHANO</name>
<protein>
    <submittedName>
        <fullName evidence="2">Uncharacterized protein</fullName>
    </submittedName>
</protein>
<dbReference type="Proteomes" id="UP000663193">
    <property type="component" value="Chromosome 6"/>
</dbReference>
<evidence type="ECO:0000313" key="3">
    <source>
        <dbReference type="Proteomes" id="UP000663193"/>
    </source>
</evidence>
<feature type="region of interest" description="Disordered" evidence="1">
    <location>
        <begin position="1"/>
        <end position="58"/>
    </location>
</feature>
<gene>
    <name evidence="2" type="ORF">JI435_432790</name>
</gene>
<evidence type="ECO:0000256" key="1">
    <source>
        <dbReference type="SAM" id="MobiDB-lite"/>
    </source>
</evidence>
<keyword evidence="3" id="KW-1185">Reference proteome</keyword>
<accession>A0A7U2EZ98</accession>